<dbReference type="SUPFAM" id="SSF53098">
    <property type="entry name" value="Ribonuclease H-like"/>
    <property type="match status" value="1"/>
</dbReference>
<dbReference type="InterPro" id="IPR002562">
    <property type="entry name" value="3'-5'_exonuclease_dom"/>
</dbReference>
<keyword evidence="7" id="KW-0227">DNA damage</keyword>
<evidence type="ECO:0000256" key="7">
    <source>
        <dbReference type="ARBA" id="ARBA00022763"/>
    </source>
</evidence>
<evidence type="ECO:0000256" key="11">
    <source>
        <dbReference type="ARBA" id="ARBA00023125"/>
    </source>
</evidence>
<gene>
    <name evidence="17" type="ORF">MNBD_NITROSPIRAE01-1300</name>
</gene>
<dbReference type="FunFam" id="1.20.1060.10:FF:000001">
    <property type="entry name" value="DNA polymerase I"/>
    <property type="match status" value="1"/>
</dbReference>
<dbReference type="InterPro" id="IPR018320">
    <property type="entry name" value="DNA_polymerase_1"/>
</dbReference>
<dbReference type="InterPro" id="IPR002298">
    <property type="entry name" value="DNA_polymerase_A"/>
</dbReference>
<dbReference type="SMART" id="SM00482">
    <property type="entry name" value="POLAc"/>
    <property type="match status" value="1"/>
</dbReference>
<dbReference type="InterPro" id="IPR036279">
    <property type="entry name" value="5-3_exonuclease_C_sf"/>
</dbReference>
<sequence length="871" mass="97163">MALQFYIIDGSSYIYRAFYAIRELSNSSGLPTNATYGFTKMLLKIIHEKKPDYLGIAFDAKGPTFRSEIYAEYKANRPPMPDLMRPQIPYIHKMVEALQIPFLEKSGLEADDLIGTLANLGEAAGLQVVIVTGDKDMNQLITPNITVYDSMKDRVLTEAGIQEKFGIAANQIVDMMGLMGDTSDNIPGVPGVGQKTAIKLIQEFGSIKNLLEHTADVKRPKLRETLESQKELALLSRELVLIKKDCDLDFVLEDYKVQAPDAKLLLPLCQELEFPGLIKDLLPKEKAPELRFEIVDEKALAPVILQIKTEGSVAIRLLSSDLNAMYAKALGIALVTASGKRVYFPFPKDQGLPQDLLDLLAAAEVLFYGHDLKPFLTILNRQGIVFGAQVFDIKIAAYLINPVKRDYSLEALMLEYLNEHLEAETPTLFSKNDHSAEVSAPVLCREADAILRLSKLLENKLESRSLKKLFEEMEILLVPVLSEIEQNGVKIDSDLLNKMSDELSIKLATVTEKIYALAGSVFNINSPKQLSEILFDRLGLKPIKKTKTGYSTNEDVLTQLAIHHPLPEEILNSRQIVKLKSTYVDALPKLVHPETGRIHTQLNQAVAATGRLSSTEPNLQNIPIKGDMGRRIREAFIAEPGNVILSADYNQIELRLLAHLSGDPELLAAFQNNEDVHTRTAMELFQLHQDEVTPDMRRAAKSVNFGIIYGISPFGLAKNIGVSLPEAKGYIDRYFEHYAGVRDFLDETLKTATEKGYVTTLFDRRRDIPELASHNRFTRGVGERLATNTPLQGSAADIIKIAMIRVSDWMSEEKVKSLMTLQVHDELLFDVPEDEVPLMRKKIKALMEGAAQLKVPLTVDVGIGLNWAEAH</sequence>
<keyword evidence="3 17" id="KW-0808">Transferase</keyword>
<evidence type="ECO:0000259" key="14">
    <source>
        <dbReference type="SMART" id="SM00474"/>
    </source>
</evidence>
<dbReference type="GO" id="GO:0003887">
    <property type="term" value="F:DNA-directed DNA polymerase activity"/>
    <property type="evidence" value="ECO:0007669"/>
    <property type="project" value="UniProtKB-KW"/>
</dbReference>
<dbReference type="InterPro" id="IPR002421">
    <property type="entry name" value="5-3_exonuclease"/>
</dbReference>
<dbReference type="CDD" id="cd09859">
    <property type="entry name" value="PIN_53EXO"/>
    <property type="match status" value="1"/>
</dbReference>
<dbReference type="CDD" id="cd06140">
    <property type="entry name" value="DNA_polA_I_Bacillus_like_exo"/>
    <property type="match status" value="1"/>
</dbReference>
<evidence type="ECO:0000256" key="3">
    <source>
        <dbReference type="ARBA" id="ARBA00022679"/>
    </source>
</evidence>
<dbReference type="GO" id="GO:0006302">
    <property type="term" value="P:double-strand break repair"/>
    <property type="evidence" value="ECO:0007669"/>
    <property type="project" value="TreeGrafter"/>
</dbReference>
<evidence type="ECO:0000313" key="17">
    <source>
        <dbReference type="EMBL" id="VAX30163.1"/>
    </source>
</evidence>
<dbReference type="InterPro" id="IPR008918">
    <property type="entry name" value="HhH2"/>
</dbReference>
<dbReference type="CDD" id="cd09898">
    <property type="entry name" value="H3TH_53EXO"/>
    <property type="match status" value="1"/>
</dbReference>
<dbReference type="InterPro" id="IPR036397">
    <property type="entry name" value="RNaseH_sf"/>
</dbReference>
<proteinExistence type="inferred from homology"/>
<evidence type="ECO:0000256" key="8">
    <source>
        <dbReference type="ARBA" id="ARBA00022801"/>
    </source>
</evidence>
<dbReference type="GO" id="GO:0008409">
    <property type="term" value="F:5'-3' exonuclease activity"/>
    <property type="evidence" value="ECO:0007669"/>
    <property type="project" value="InterPro"/>
</dbReference>
<dbReference type="FunFam" id="3.40.50.1010:FF:000001">
    <property type="entry name" value="DNA polymerase I"/>
    <property type="match status" value="1"/>
</dbReference>
<organism evidence="17">
    <name type="scientific">hydrothermal vent metagenome</name>
    <dbReference type="NCBI Taxonomy" id="652676"/>
    <lineage>
        <taxon>unclassified sequences</taxon>
        <taxon>metagenomes</taxon>
        <taxon>ecological metagenomes</taxon>
    </lineage>
</organism>
<keyword evidence="5" id="KW-0235">DNA replication</keyword>
<dbReference type="SMART" id="SM00474">
    <property type="entry name" value="35EXOc"/>
    <property type="match status" value="1"/>
</dbReference>
<dbReference type="GO" id="GO:0008408">
    <property type="term" value="F:3'-5' exonuclease activity"/>
    <property type="evidence" value="ECO:0007669"/>
    <property type="project" value="InterPro"/>
</dbReference>
<dbReference type="SUPFAM" id="SSF88723">
    <property type="entry name" value="PIN domain-like"/>
    <property type="match status" value="1"/>
</dbReference>
<dbReference type="InterPro" id="IPR020045">
    <property type="entry name" value="DNA_polI_H3TH"/>
</dbReference>
<keyword evidence="9" id="KW-0269">Exonuclease</keyword>
<dbReference type="PRINTS" id="PR00868">
    <property type="entry name" value="DNAPOLI"/>
</dbReference>
<protein>
    <recommendedName>
        <fullName evidence="2">DNA-directed DNA polymerase</fullName>
        <ecNumber evidence="2">2.7.7.7</ecNumber>
    </recommendedName>
</protein>
<dbReference type="PANTHER" id="PTHR10133">
    <property type="entry name" value="DNA POLYMERASE I"/>
    <property type="match status" value="1"/>
</dbReference>
<dbReference type="GO" id="GO:0006261">
    <property type="term" value="P:DNA-templated DNA replication"/>
    <property type="evidence" value="ECO:0007669"/>
    <property type="project" value="InterPro"/>
</dbReference>
<evidence type="ECO:0000256" key="6">
    <source>
        <dbReference type="ARBA" id="ARBA00022722"/>
    </source>
</evidence>
<dbReference type="Pfam" id="PF02739">
    <property type="entry name" value="5_3_exonuc_N"/>
    <property type="match status" value="1"/>
</dbReference>
<dbReference type="SMART" id="SM00475">
    <property type="entry name" value="53EXOc"/>
    <property type="match status" value="1"/>
</dbReference>
<dbReference type="Gene3D" id="1.20.1060.10">
    <property type="entry name" value="Taq DNA Polymerase, Chain T, domain 4"/>
    <property type="match status" value="1"/>
</dbReference>
<dbReference type="EC" id="2.7.7.7" evidence="2"/>
<dbReference type="FunFam" id="1.10.150.20:FF:000003">
    <property type="entry name" value="DNA polymerase I"/>
    <property type="match status" value="1"/>
</dbReference>
<evidence type="ECO:0000256" key="1">
    <source>
        <dbReference type="ARBA" id="ARBA00007705"/>
    </source>
</evidence>
<keyword evidence="4 17" id="KW-0548">Nucleotidyltransferase</keyword>
<dbReference type="Gene3D" id="3.30.420.10">
    <property type="entry name" value="Ribonuclease H-like superfamily/Ribonuclease H"/>
    <property type="match status" value="1"/>
</dbReference>
<dbReference type="Pfam" id="PF22619">
    <property type="entry name" value="DNA_polI_exo1"/>
    <property type="match status" value="1"/>
</dbReference>
<dbReference type="InterPro" id="IPR054690">
    <property type="entry name" value="DNA_polI_exonuclease"/>
</dbReference>
<dbReference type="PROSITE" id="PS00447">
    <property type="entry name" value="DNA_POLYMERASE_A"/>
    <property type="match status" value="1"/>
</dbReference>
<dbReference type="InterPro" id="IPR029060">
    <property type="entry name" value="PIN-like_dom_sf"/>
</dbReference>
<keyword evidence="10" id="KW-0239">DNA-directed DNA polymerase</keyword>
<dbReference type="InterPro" id="IPR012337">
    <property type="entry name" value="RNaseH-like_sf"/>
</dbReference>
<evidence type="ECO:0000256" key="5">
    <source>
        <dbReference type="ARBA" id="ARBA00022705"/>
    </source>
</evidence>
<name>A0A3B1D081_9ZZZZ</name>
<dbReference type="InterPro" id="IPR043502">
    <property type="entry name" value="DNA/RNA_pol_sf"/>
</dbReference>
<evidence type="ECO:0000256" key="13">
    <source>
        <dbReference type="ARBA" id="ARBA00049244"/>
    </source>
</evidence>
<evidence type="ECO:0000256" key="4">
    <source>
        <dbReference type="ARBA" id="ARBA00022695"/>
    </source>
</evidence>
<reference evidence="17" key="1">
    <citation type="submission" date="2018-06" db="EMBL/GenBank/DDBJ databases">
        <authorList>
            <person name="Zhirakovskaya E."/>
        </authorList>
    </citation>
    <scope>NUCLEOTIDE SEQUENCE</scope>
</reference>
<feature type="domain" description="DNA-directed DNA polymerase family A palm" evidence="16">
    <location>
        <begin position="629"/>
        <end position="835"/>
    </location>
</feature>
<dbReference type="Pfam" id="PF00476">
    <property type="entry name" value="DNA_pol_A"/>
    <property type="match status" value="1"/>
</dbReference>
<feature type="domain" description="3'-5' exonuclease" evidence="14">
    <location>
        <begin position="291"/>
        <end position="462"/>
    </location>
</feature>
<comment type="catalytic activity">
    <reaction evidence="13">
        <text>DNA(n) + a 2'-deoxyribonucleoside 5'-triphosphate = DNA(n+1) + diphosphate</text>
        <dbReference type="Rhea" id="RHEA:22508"/>
        <dbReference type="Rhea" id="RHEA-COMP:17339"/>
        <dbReference type="Rhea" id="RHEA-COMP:17340"/>
        <dbReference type="ChEBI" id="CHEBI:33019"/>
        <dbReference type="ChEBI" id="CHEBI:61560"/>
        <dbReference type="ChEBI" id="CHEBI:173112"/>
        <dbReference type="EC" id="2.7.7.7"/>
    </reaction>
</comment>
<dbReference type="AlphaFoldDB" id="A0A3B1D081"/>
<keyword evidence="8" id="KW-0378">Hydrolase</keyword>
<dbReference type="FunFam" id="1.10.150.20:FF:000002">
    <property type="entry name" value="DNA polymerase I"/>
    <property type="match status" value="1"/>
</dbReference>
<keyword evidence="11" id="KW-0238">DNA-binding</keyword>
<dbReference type="GO" id="GO:0003677">
    <property type="term" value="F:DNA binding"/>
    <property type="evidence" value="ECO:0007669"/>
    <property type="project" value="UniProtKB-KW"/>
</dbReference>
<dbReference type="SUPFAM" id="SSF56672">
    <property type="entry name" value="DNA/RNA polymerases"/>
    <property type="match status" value="1"/>
</dbReference>
<dbReference type="Pfam" id="PF01367">
    <property type="entry name" value="5_3_exonuc"/>
    <property type="match status" value="1"/>
</dbReference>
<dbReference type="EMBL" id="UOGF01000059">
    <property type="protein sequence ID" value="VAX30163.1"/>
    <property type="molecule type" value="Genomic_DNA"/>
</dbReference>
<dbReference type="SUPFAM" id="SSF47807">
    <property type="entry name" value="5' to 3' exonuclease, C-terminal subdomain"/>
    <property type="match status" value="1"/>
</dbReference>
<feature type="domain" description="5'-3' exonuclease" evidence="15">
    <location>
        <begin position="3"/>
        <end position="258"/>
    </location>
</feature>
<evidence type="ECO:0000256" key="2">
    <source>
        <dbReference type="ARBA" id="ARBA00012417"/>
    </source>
</evidence>
<accession>A0A3B1D081</accession>
<dbReference type="NCBIfam" id="TIGR00593">
    <property type="entry name" value="pola"/>
    <property type="match status" value="1"/>
</dbReference>
<keyword evidence="6" id="KW-0540">Nuclease</keyword>
<dbReference type="PANTHER" id="PTHR10133:SF27">
    <property type="entry name" value="DNA POLYMERASE NU"/>
    <property type="match status" value="1"/>
</dbReference>
<dbReference type="Gene3D" id="3.40.50.1010">
    <property type="entry name" value="5'-nuclease"/>
    <property type="match status" value="1"/>
</dbReference>
<dbReference type="SMART" id="SM00279">
    <property type="entry name" value="HhH2"/>
    <property type="match status" value="1"/>
</dbReference>
<evidence type="ECO:0000256" key="12">
    <source>
        <dbReference type="ARBA" id="ARBA00023204"/>
    </source>
</evidence>
<dbReference type="NCBIfam" id="NF004397">
    <property type="entry name" value="PRK05755.1"/>
    <property type="match status" value="1"/>
</dbReference>
<keyword evidence="12" id="KW-0234">DNA repair</keyword>
<dbReference type="InterPro" id="IPR019760">
    <property type="entry name" value="DNA-dir_DNA_pol_A_CS"/>
</dbReference>
<evidence type="ECO:0000256" key="10">
    <source>
        <dbReference type="ARBA" id="ARBA00022932"/>
    </source>
</evidence>
<dbReference type="Gene3D" id="1.10.150.20">
    <property type="entry name" value="5' to 3' exonuclease, C-terminal subdomain"/>
    <property type="match status" value="2"/>
</dbReference>
<evidence type="ECO:0000256" key="9">
    <source>
        <dbReference type="ARBA" id="ARBA00022839"/>
    </source>
</evidence>
<dbReference type="Gene3D" id="3.30.70.370">
    <property type="match status" value="1"/>
</dbReference>
<dbReference type="InterPro" id="IPR020046">
    <property type="entry name" value="5-3_exonucl_a-hlix_arch_N"/>
</dbReference>
<evidence type="ECO:0000259" key="15">
    <source>
        <dbReference type="SMART" id="SM00475"/>
    </source>
</evidence>
<dbReference type="CDD" id="cd08637">
    <property type="entry name" value="DNA_pol_A_pol_I_C"/>
    <property type="match status" value="1"/>
</dbReference>
<comment type="similarity">
    <text evidence="1">Belongs to the DNA polymerase type-A family.</text>
</comment>
<evidence type="ECO:0000259" key="16">
    <source>
        <dbReference type="SMART" id="SM00482"/>
    </source>
</evidence>
<dbReference type="InterPro" id="IPR001098">
    <property type="entry name" value="DNA-dir_DNA_pol_A_palm_dom"/>
</dbReference>